<organism evidence="2 3">
    <name type="scientific">Amycolatopsis magusensis</name>
    <dbReference type="NCBI Taxonomy" id="882444"/>
    <lineage>
        <taxon>Bacteria</taxon>
        <taxon>Bacillati</taxon>
        <taxon>Actinomycetota</taxon>
        <taxon>Actinomycetes</taxon>
        <taxon>Pseudonocardiales</taxon>
        <taxon>Pseudonocardiaceae</taxon>
        <taxon>Amycolatopsis</taxon>
    </lineage>
</organism>
<accession>A0ABS4PTC1</accession>
<reference evidence="2 3" key="1">
    <citation type="submission" date="2021-03" db="EMBL/GenBank/DDBJ databases">
        <title>Sequencing the genomes of 1000 actinobacteria strains.</title>
        <authorList>
            <person name="Klenk H.-P."/>
        </authorList>
    </citation>
    <scope>NUCLEOTIDE SEQUENCE [LARGE SCALE GENOMIC DNA]</scope>
    <source>
        <strain evidence="2 3">DSM 45510</strain>
    </source>
</reference>
<dbReference type="EMBL" id="JAGGMS010000001">
    <property type="protein sequence ID" value="MBP2182682.1"/>
    <property type="molecule type" value="Genomic_DNA"/>
</dbReference>
<gene>
    <name evidence="2" type="ORF">JOM49_004208</name>
</gene>
<proteinExistence type="predicted"/>
<dbReference type="Proteomes" id="UP000741013">
    <property type="component" value="Unassembled WGS sequence"/>
</dbReference>
<feature type="region of interest" description="Disordered" evidence="1">
    <location>
        <begin position="1"/>
        <end position="22"/>
    </location>
</feature>
<dbReference type="RefSeq" id="WP_209665953.1">
    <property type="nucleotide sequence ID" value="NZ_JAGGMS010000001.1"/>
</dbReference>
<name>A0ABS4PTC1_9PSEU</name>
<protein>
    <submittedName>
        <fullName evidence="2">Uncharacterized protein</fullName>
    </submittedName>
</protein>
<evidence type="ECO:0000313" key="3">
    <source>
        <dbReference type="Proteomes" id="UP000741013"/>
    </source>
</evidence>
<sequence length="72" mass="7553">MTGDHEKNGSGNPLVPEMASEPEFRAAARDLGASPDQIERALRQGTPAGGSGAGLYHAAWVQLVADLRLNPE</sequence>
<evidence type="ECO:0000256" key="1">
    <source>
        <dbReference type="SAM" id="MobiDB-lite"/>
    </source>
</evidence>
<comment type="caution">
    <text evidence="2">The sequence shown here is derived from an EMBL/GenBank/DDBJ whole genome shotgun (WGS) entry which is preliminary data.</text>
</comment>
<keyword evidence="3" id="KW-1185">Reference proteome</keyword>
<evidence type="ECO:0000313" key="2">
    <source>
        <dbReference type="EMBL" id="MBP2182682.1"/>
    </source>
</evidence>